<dbReference type="InterPro" id="IPR011989">
    <property type="entry name" value="ARM-like"/>
</dbReference>
<dbReference type="InterPro" id="IPR016024">
    <property type="entry name" value="ARM-type_fold"/>
</dbReference>
<keyword evidence="2" id="KW-1185">Reference proteome</keyword>
<dbReference type="SUPFAM" id="SSF48371">
    <property type="entry name" value="ARM repeat"/>
    <property type="match status" value="1"/>
</dbReference>
<evidence type="ECO:0000313" key="1">
    <source>
        <dbReference type="EnsemblMetazoa" id="CJA43072b.1"/>
    </source>
</evidence>
<name>A0A8R1J241_CAEJA</name>
<dbReference type="AlphaFoldDB" id="A0A8R1J241"/>
<evidence type="ECO:0000313" key="2">
    <source>
        <dbReference type="Proteomes" id="UP000005237"/>
    </source>
</evidence>
<reference evidence="2" key="1">
    <citation type="submission" date="2010-08" db="EMBL/GenBank/DDBJ databases">
        <authorList>
            <consortium name="Caenorhabditis japonica Sequencing Consortium"/>
            <person name="Wilson R.K."/>
        </authorList>
    </citation>
    <scope>NUCLEOTIDE SEQUENCE [LARGE SCALE GENOMIC DNA]</scope>
    <source>
        <strain evidence="2">DF5081</strain>
    </source>
</reference>
<dbReference type="EnsemblMetazoa" id="CJA43072b.1">
    <property type="protein sequence ID" value="CJA43072b.1"/>
    <property type="gene ID" value="WBGene00218920"/>
</dbReference>
<dbReference type="Gene3D" id="1.25.10.10">
    <property type="entry name" value="Leucine-rich Repeat Variant"/>
    <property type="match status" value="1"/>
</dbReference>
<organism evidence="1 2">
    <name type="scientific">Caenorhabditis japonica</name>
    <dbReference type="NCBI Taxonomy" id="281687"/>
    <lineage>
        <taxon>Eukaryota</taxon>
        <taxon>Metazoa</taxon>
        <taxon>Ecdysozoa</taxon>
        <taxon>Nematoda</taxon>
        <taxon>Chromadorea</taxon>
        <taxon>Rhabditida</taxon>
        <taxon>Rhabditina</taxon>
        <taxon>Rhabditomorpha</taxon>
        <taxon>Rhabditoidea</taxon>
        <taxon>Rhabditidae</taxon>
        <taxon>Peloderinae</taxon>
        <taxon>Caenorhabditis</taxon>
    </lineage>
</organism>
<accession>A0A8R1J241</accession>
<dbReference type="Proteomes" id="UP000005237">
    <property type="component" value="Unassembled WGS sequence"/>
</dbReference>
<reference evidence="1" key="2">
    <citation type="submission" date="2022-06" db="UniProtKB">
        <authorList>
            <consortium name="EnsemblMetazoa"/>
        </authorList>
    </citation>
    <scope>IDENTIFICATION</scope>
    <source>
        <strain evidence="1">DF5081</strain>
    </source>
</reference>
<protein>
    <submittedName>
        <fullName evidence="1">Uncharacterized protein</fullName>
    </submittedName>
</protein>
<sequence>MGIKWREYGIAMMNERENVGVEELMLCFVSIELLATEPYLEDFLAASGLTLLTELLNKCHLQYTLEQPALFFLYALRALLNSPNGRAAVLQDEQHVLVSIARAVDFRDFKCKNSES</sequence>
<proteinExistence type="predicted"/>